<dbReference type="AlphaFoldDB" id="A0A183BWI4"/>
<reference evidence="1" key="1">
    <citation type="submission" date="2013-12" db="EMBL/GenBank/DDBJ databases">
        <authorList>
            <person name="Aslett M."/>
        </authorList>
    </citation>
    <scope>NUCLEOTIDE SEQUENCE [LARGE SCALE GENOMIC DNA]</scope>
    <source>
        <strain evidence="1">Lindley</strain>
    </source>
</reference>
<proteinExistence type="predicted"/>
<evidence type="ECO:0000313" key="1">
    <source>
        <dbReference type="Proteomes" id="UP000050741"/>
    </source>
</evidence>
<reference evidence="2" key="3">
    <citation type="submission" date="2016-06" db="UniProtKB">
        <authorList>
            <consortium name="WormBaseParasite"/>
        </authorList>
    </citation>
    <scope>IDENTIFICATION</scope>
</reference>
<sequence>MKRRFMKVSSDRSSPSRNRLLKSFDSTRIVDKSLKRAQDFRLSDDFVVPSLLRSSATPTTASKLTSYSLRAVSKMITAFNDDEDGTKGATAGKDKVKGQQSVVDNYGNSPNWTTTTKSDESFVVDGTPHNLDQISTAAQTRRKKVAQARLMLTTKSRKVRYGWYAKEGADDFKMVRDGDSDFKVTDPDERICFNEQKAWAGDFVMCLGQTNLCKWL</sequence>
<name>A0A183BWI4_GLOPA</name>
<protein>
    <submittedName>
        <fullName evidence="2">BRCT domain-containing protein</fullName>
    </submittedName>
</protein>
<accession>A0A183BWI4</accession>
<dbReference type="WBParaSite" id="GPLIN_000497300">
    <property type="protein sequence ID" value="GPLIN_000497300"/>
    <property type="gene ID" value="GPLIN_000497300"/>
</dbReference>
<evidence type="ECO:0000313" key="2">
    <source>
        <dbReference type="WBParaSite" id="GPLIN_000497300"/>
    </source>
</evidence>
<dbReference type="Proteomes" id="UP000050741">
    <property type="component" value="Unassembled WGS sequence"/>
</dbReference>
<keyword evidence="1" id="KW-1185">Reference proteome</keyword>
<organism evidence="1 2">
    <name type="scientific">Globodera pallida</name>
    <name type="common">Potato cyst nematode worm</name>
    <name type="synonym">Heterodera pallida</name>
    <dbReference type="NCBI Taxonomy" id="36090"/>
    <lineage>
        <taxon>Eukaryota</taxon>
        <taxon>Metazoa</taxon>
        <taxon>Ecdysozoa</taxon>
        <taxon>Nematoda</taxon>
        <taxon>Chromadorea</taxon>
        <taxon>Rhabditida</taxon>
        <taxon>Tylenchina</taxon>
        <taxon>Tylenchomorpha</taxon>
        <taxon>Tylenchoidea</taxon>
        <taxon>Heteroderidae</taxon>
        <taxon>Heteroderinae</taxon>
        <taxon>Globodera</taxon>
    </lineage>
</organism>
<reference evidence="1" key="2">
    <citation type="submission" date="2014-05" db="EMBL/GenBank/DDBJ databases">
        <title>The genome and life-stage specific transcriptomes of Globodera pallida elucidate key aspects of plant parasitism by a cyst nematode.</title>
        <authorList>
            <person name="Cotton J.A."/>
            <person name="Lilley C.J."/>
            <person name="Jones L.M."/>
            <person name="Kikuchi T."/>
            <person name="Reid A.J."/>
            <person name="Thorpe P."/>
            <person name="Tsai I.J."/>
            <person name="Beasley H."/>
            <person name="Blok V."/>
            <person name="Cock P.J.A."/>
            <person name="Van den Akker S.E."/>
            <person name="Holroyd N."/>
            <person name="Hunt M."/>
            <person name="Mantelin S."/>
            <person name="Naghra H."/>
            <person name="Pain A."/>
            <person name="Palomares-Rius J.E."/>
            <person name="Zarowiecki M."/>
            <person name="Berriman M."/>
            <person name="Jones J.T."/>
            <person name="Urwin P.E."/>
        </authorList>
    </citation>
    <scope>NUCLEOTIDE SEQUENCE [LARGE SCALE GENOMIC DNA]</scope>
    <source>
        <strain evidence="1">Lindley</strain>
    </source>
</reference>